<evidence type="ECO:0000313" key="2">
    <source>
        <dbReference type="EMBL" id="MFD3224968.1"/>
    </source>
</evidence>
<dbReference type="Proteomes" id="UP001598201">
    <property type="component" value="Unassembled WGS sequence"/>
</dbReference>
<protein>
    <submittedName>
        <fullName evidence="1">Conserved uncharacterized protein</fullName>
    </submittedName>
</protein>
<dbReference type="eggNOG" id="ENOG5031S85">
    <property type="taxonomic scope" value="Bacteria"/>
</dbReference>
<dbReference type="HOGENOM" id="CLU_2600659_0_0_6"/>
<proteinExistence type="predicted"/>
<gene>
    <name evidence="1" type="ordered locus">Rahaq_0171</name>
    <name evidence="2" type="ORF">ACFPK4_15615</name>
</gene>
<evidence type="ECO:0000313" key="4">
    <source>
        <dbReference type="Proteomes" id="UP001598201"/>
    </source>
</evidence>
<reference evidence="1 3" key="2">
    <citation type="journal article" date="2012" name="J. Bacteriol.">
        <title>Complete Genome Sequence of Rahnella sp. Strain Y9602, a Gammaproteobacterium Isolate from Metal- and Radionuclide-Contaminated Soil.</title>
        <authorList>
            <person name="Martinez R.J."/>
            <person name="Bruce D."/>
            <person name="Detter C."/>
            <person name="Goodwin L.A."/>
            <person name="Han J."/>
            <person name="Han C.S."/>
            <person name="Held B."/>
            <person name="Land M.L."/>
            <person name="Mikhailova N."/>
            <person name="Nolan M."/>
            <person name="Pennacchio L."/>
            <person name="Pitluck S."/>
            <person name="Tapia R."/>
            <person name="Woyke T."/>
            <person name="Sobecky P.A."/>
        </authorList>
    </citation>
    <scope>NUCLEOTIDE SEQUENCE [LARGE SCALE GENOMIC DNA]</scope>
    <source>
        <strain evidence="1 3">Y9602</strain>
    </source>
</reference>
<evidence type="ECO:0000313" key="3">
    <source>
        <dbReference type="Proteomes" id="UP000007257"/>
    </source>
</evidence>
<reference evidence="3" key="1">
    <citation type="submission" date="2011-01" db="EMBL/GenBank/DDBJ databases">
        <title>Complete sequence of chromosome of Rahnella sp. Y9602.</title>
        <authorList>
            <consortium name="US DOE Joint Genome Institute"/>
            <person name="Lucas S."/>
            <person name="Copeland A."/>
            <person name="Lapidus A."/>
            <person name="Cheng J.-F."/>
            <person name="Goodwin L."/>
            <person name="Pitluck S."/>
            <person name="Lu M."/>
            <person name="Detter J.C."/>
            <person name="Han C."/>
            <person name="Tapia R."/>
            <person name="Land M."/>
            <person name="Hauser L."/>
            <person name="Kyrpides N."/>
            <person name="Ivanova N."/>
            <person name="Ovchinnikova G."/>
            <person name="Pagani I."/>
            <person name="Sobecky P.A."/>
            <person name="Martinez R.J."/>
            <person name="Woyke T."/>
        </authorList>
    </citation>
    <scope>NUCLEOTIDE SEQUENCE [LARGE SCALE GENOMIC DNA]</scope>
    <source>
        <strain evidence="3">Y9602</strain>
    </source>
</reference>
<accession>A0A0H3F9I9</accession>
<dbReference type="GeneID" id="95419108"/>
<dbReference type="OrthoDB" id="6521002at2"/>
<dbReference type="KEGG" id="rah:Rahaq_0171"/>
<name>A0A0H3F9I9_RAHSY</name>
<evidence type="ECO:0000313" key="1">
    <source>
        <dbReference type="EMBL" id="ADW71801.1"/>
    </source>
</evidence>
<reference evidence="2 4" key="3">
    <citation type="submission" date="2024-09" db="EMBL/GenBank/DDBJ databases">
        <title>Genomes of Rahnella.</title>
        <authorList>
            <person name="Mnguni F.C."/>
            <person name="Shin G.Y."/>
            <person name="Coutinho T."/>
        </authorList>
    </citation>
    <scope>NUCLEOTIDE SEQUENCE [LARGE SCALE GENOMIC DNA]</scope>
    <source>
        <strain evidence="2 4">20WA0057</strain>
    </source>
</reference>
<dbReference type="EMBL" id="CP002505">
    <property type="protein sequence ID" value="ADW71801.1"/>
    <property type="molecule type" value="Genomic_DNA"/>
</dbReference>
<dbReference type="RefSeq" id="WP_013573519.1">
    <property type="nucleotide sequence ID" value="NC_015061.1"/>
</dbReference>
<dbReference type="EMBL" id="JBHUCJ010000038">
    <property type="protein sequence ID" value="MFD3224968.1"/>
    <property type="molecule type" value="Genomic_DNA"/>
</dbReference>
<keyword evidence="4" id="KW-1185">Reference proteome</keyword>
<dbReference type="AlphaFoldDB" id="A0A0H3F9I9"/>
<dbReference type="Proteomes" id="UP000007257">
    <property type="component" value="Chromosome"/>
</dbReference>
<organism evidence="1 3">
    <name type="scientific">Rahnella sp. (strain Y9602)</name>
    <dbReference type="NCBI Taxonomy" id="2703885"/>
    <lineage>
        <taxon>Bacteria</taxon>
        <taxon>Pseudomonadati</taxon>
        <taxon>Pseudomonadota</taxon>
        <taxon>Gammaproteobacteria</taxon>
        <taxon>Enterobacterales</taxon>
        <taxon>Yersiniaceae</taxon>
        <taxon>Rahnella</taxon>
    </lineage>
</organism>
<sequence>MAKNDNEFINLDKSQEYELKDWLGRNEYSRSQDNVDELRNIIIDKLKNGDTAKNVRWSELDAALANHPSWFSGLATK</sequence>